<reference evidence="1" key="1">
    <citation type="submission" date="2023-07" db="EMBL/GenBank/DDBJ databases">
        <title>A chromosome-level genome assembly of Lolium multiflorum.</title>
        <authorList>
            <person name="Chen Y."/>
            <person name="Copetti D."/>
            <person name="Kolliker R."/>
            <person name="Studer B."/>
        </authorList>
    </citation>
    <scope>NUCLEOTIDE SEQUENCE</scope>
    <source>
        <strain evidence="1">02402/16</strain>
        <tissue evidence="1">Leaf</tissue>
    </source>
</reference>
<proteinExistence type="predicted"/>
<dbReference type="AlphaFoldDB" id="A0AAD8WPV0"/>
<accession>A0AAD8WPV0</accession>
<evidence type="ECO:0000313" key="1">
    <source>
        <dbReference type="EMBL" id="KAK1670237.1"/>
    </source>
</evidence>
<evidence type="ECO:0000313" key="2">
    <source>
        <dbReference type="Proteomes" id="UP001231189"/>
    </source>
</evidence>
<gene>
    <name evidence="1" type="ORF">QYE76_058396</name>
</gene>
<comment type="caution">
    <text evidence="1">The sequence shown here is derived from an EMBL/GenBank/DDBJ whole genome shotgun (WGS) entry which is preliminary data.</text>
</comment>
<dbReference type="Proteomes" id="UP001231189">
    <property type="component" value="Unassembled WGS sequence"/>
</dbReference>
<name>A0AAD8WPV0_LOLMU</name>
<dbReference type="EMBL" id="JAUUTY010000003">
    <property type="protein sequence ID" value="KAK1670237.1"/>
    <property type="molecule type" value="Genomic_DNA"/>
</dbReference>
<dbReference type="Gene3D" id="3.10.20.90">
    <property type="entry name" value="Phosphatidylinositol 3-kinase Catalytic Subunit, Chain A, domain 1"/>
    <property type="match status" value="1"/>
</dbReference>
<organism evidence="1 2">
    <name type="scientific">Lolium multiflorum</name>
    <name type="common">Italian ryegrass</name>
    <name type="synonym">Lolium perenne subsp. multiflorum</name>
    <dbReference type="NCBI Taxonomy" id="4521"/>
    <lineage>
        <taxon>Eukaryota</taxon>
        <taxon>Viridiplantae</taxon>
        <taxon>Streptophyta</taxon>
        <taxon>Embryophyta</taxon>
        <taxon>Tracheophyta</taxon>
        <taxon>Spermatophyta</taxon>
        <taxon>Magnoliopsida</taxon>
        <taxon>Liliopsida</taxon>
        <taxon>Poales</taxon>
        <taxon>Poaceae</taxon>
        <taxon>BOP clade</taxon>
        <taxon>Pooideae</taxon>
        <taxon>Poodae</taxon>
        <taxon>Poeae</taxon>
        <taxon>Poeae Chloroplast Group 2 (Poeae type)</taxon>
        <taxon>Loliodinae</taxon>
        <taxon>Loliinae</taxon>
        <taxon>Lolium</taxon>
    </lineage>
</organism>
<sequence length="94" mass="10901">MILRIRSRDGTERITVENTTASIMVADLQRLIAATVTVPVPLQRHRTPPPRNRRPLFCLQEIFSELDETNAQGLIFSRSFQKTKEDKKWCHEVP</sequence>
<protein>
    <submittedName>
        <fullName evidence="1">Uncharacterized protein</fullName>
    </submittedName>
</protein>
<keyword evidence="2" id="KW-1185">Reference proteome</keyword>